<dbReference type="EMBL" id="NEVR01000001">
    <property type="protein sequence ID" value="OZI68075.1"/>
    <property type="molecule type" value="Genomic_DNA"/>
</dbReference>
<dbReference type="Proteomes" id="UP000216354">
    <property type="component" value="Unassembled WGS sequence"/>
</dbReference>
<name>A0ABX4F2T8_9BORD</name>
<comment type="caution">
    <text evidence="1">The sequence shown here is derived from an EMBL/GenBank/DDBJ whole genome shotgun (WGS) entry which is preliminary data.</text>
</comment>
<reference evidence="1 2" key="1">
    <citation type="submission" date="2017-05" db="EMBL/GenBank/DDBJ databases">
        <title>Complete and WGS of Bordetella genogroups.</title>
        <authorList>
            <person name="Spilker T."/>
            <person name="Lipuma J."/>
        </authorList>
    </citation>
    <scope>NUCLEOTIDE SEQUENCE [LARGE SCALE GENOMIC DNA]</scope>
    <source>
        <strain evidence="1 2">AU9795</strain>
    </source>
</reference>
<proteinExistence type="predicted"/>
<protein>
    <submittedName>
        <fullName evidence="1">Uncharacterized protein</fullName>
    </submittedName>
</protein>
<evidence type="ECO:0000313" key="2">
    <source>
        <dbReference type="Proteomes" id="UP000216354"/>
    </source>
</evidence>
<accession>A0ABX4F2T8</accession>
<sequence length="155" mass="17242">MAWADQRLMQGLIETPCVVGAIIDLRHCLDLFDRDGVSQVRHAHRLYVNSSVAAGADMARNVGATADKAGRGLDCAVMNTLHAFRRSRSVVPYDSVRGPFLEGAPIYPDAGFRSENHIQLCVRNTDCIKGYFRPLPRRLHPSFAVREREARPEPG</sequence>
<keyword evidence="2" id="KW-1185">Reference proteome</keyword>
<gene>
    <name evidence="1" type="ORF">CAL27_00975</name>
</gene>
<organism evidence="1 2">
    <name type="scientific">Bordetella genomosp. 1</name>
    <dbReference type="NCBI Taxonomy" id="1395607"/>
    <lineage>
        <taxon>Bacteria</taxon>
        <taxon>Pseudomonadati</taxon>
        <taxon>Pseudomonadota</taxon>
        <taxon>Betaproteobacteria</taxon>
        <taxon>Burkholderiales</taxon>
        <taxon>Alcaligenaceae</taxon>
        <taxon>Bordetella</taxon>
    </lineage>
</organism>
<evidence type="ECO:0000313" key="1">
    <source>
        <dbReference type="EMBL" id="OZI68075.1"/>
    </source>
</evidence>